<dbReference type="AlphaFoldDB" id="A0A2W2FG65"/>
<dbReference type="Proteomes" id="UP000249304">
    <property type="component" value="Unassembled WGS sequence"/>
</dbReference>
<dbReference type="EMBL" id="POUD01000024">
    <property type="protein sequence ID" value="PZG20617.1"/>
    <property type="molecule type" value="Genomic_DNA"/>
</dbReference>
<proteinExistence type="predicted"/>
<accession>A0A2W2FG65</accession>
<sequence>MADSHEERRRELIIKLTETFRLLRAALADLPIPIQIAPSMASEPEDVDRMLERAREALQDEPMHEGARTHLDMAILAFASAFDVAHIAHHREAMQWRYDGTLFLLGQTVANITLATLLADEES</sequence>
<dbReference type="RefSeq" id="WP_111177991.1">
    <property type="nucleotide sequence ID" value="NZ_POUD01000024.1"/>
</dbReference>
<evidence type="ECO:0000313" key="1">
    <source>
        <dbReference type="EMBL" id="PZG20617.1"/>
    </source>
</evidence>
<reference evidence="1 2" key="1">
    <citation type="submission" date="2018-01" db="EMBL/GenBank/DDBJ databases">
        <title>Draft genome sequence of Nonomuraea sp. KC333.</title>
        <authorList>
            <person name="Sahin N."/>
            <person name="Saygin H."/>
            <person name="Ay H."/>
        </authorList>
    </citation>
    <scope>NUCLEOTIDE SEQUENCE [LARGE SCALE GENOMIC DNA]</scope>
    <source>
        <strain evidence="1 2">KC333</strain>
    </source>
</reference>
<name>A0A2W2FG65_9ACTN</name>
<gene>
    <name evidence="1" type="ORF">C1J01_08940</name>
</gene>
<organism evidence="1 2">
    <name type="scientific">Nonomuraea aridisoli</name>
    <dbReference type="NCBI Taxonomy" id="2070368"/>
    <lineage>
        <taxon>Bacteria</taxon>
        <taxon>Bacillati</taxon>
        <taxon>Actinomycetota</taxon>
        <taxon>Actinomycetes</taxon>
        <taxon>Streptosporangiales</taxon>
        <taxon>Streptosporangiaceae</taxon>
        <taxon>Nonomuraea</taxon>
    </lineage>
</organism>
<keyword evidence="2" id="KW-1185">Reference proteome</keyword>
<comment type="caution">
    <text evidence="1">The sequence shown here is derived from an EMBL/GenBank/DDBJ whole genome shotgun (WGS) entry which is preliminary data.</text>
</comment>
<evidence type="ECO:0000313" key="2">
    <source>
        <dbReference type="Proteomes" id="UP000249304"/>
    </source>
</evidence>
<protein>
    <submittedName>
        <fullName evidence="1">Uncharacterized protein</fullName>
    </submittedName>
</protein>